<feature type="transmembrane region" description="Helical" evidence="1">
    <location>
        <begin position="62"/>
        <end position="84"/>
    </location>
</feature>
<keyword evidence="1" id="KW-0472">Membrane</keyword>
<feature type="transmembrane region" description="Helical" evidence="1">
    <location>
        <begin position="29"/>
        <end position="50"/>
    </location>
</feature>
<protein>
    <submittedName>
        <fullName evidence="2">Uncharacterized protein</fullName>
    </submittedName>
</protein>
<evidence type="ECO:0000313" key="2">
    <source>
        <dbReference type="EMBL" id="MBA0842564.1"/>
    </source>
</evidence>
<feature type="non-terminal residue" evidence="2">
    <location>
        <position position="1"/>
    </location>
</feature>
<reference evidence="2 3" key="1">
    <citation type="journal article" date="2019" name="Genome Biol. Evol.">
        <title>Insights into the evolution of the New World diploid cottons (Gossypium, subgenus Houzingenia) based on genome sequencing.</title>
        <authorList>
            <person name="Grover C.E."/>
            <person name="Arick M.A. 2nd"/>
            <person name="Thrash A."/>
            <person name="Conover J.L."/>
            <person name="Sanders W.S."/>
            <person name="Peterson D.G."/>
            <person name="Frelichowski J.E."/>
            <person name="Scheffler J.A."/>
            <person name="Scheffler B.E."/>
            <person name="Wendel J.F."/>
        </authorList>
    </citation>
    <scope>NUCLEOTIDE SEQUENCE [LARGE SCALE GENOMIC DNA]</scope>
    <source>
        <strain evidence="2">6</strain>
        <tissue evidence="2">Leaf</tissue>
    </source>
</reference>
<dbReference type="PANTHER" id="PTHR12741">
    <property type="entry name" value="LYST-INTERACTING PROTEIN LIP5 DOPAMINE RESPONSIVE PROTEIN DRG-1"/>
    <property type="match status" value="1"/>
</dbReference>
<gene>
    <name evidence="2" type="ORF">Goarm_002384</name>
</gene>
<keyword evidence="1" id="KW-1133">Transmembrane helix</keyword>
<name>A0A7J9K828_9ROSI</name>
<dbReference type="PANTHER" id="PTHR12741:SF7">
    <property type="entry name" value="CALLOSE SYNTHASE 12"/>
    <property type="match status" value="1"/>
</dbReference>
<dbReference type="GO" id="GO:0046527">
    <property type="term" value="F:glucosyltransferase activity"/>
    <property type="evidence" value="ECO:0007669"/>
    <property type="project" value="TreeGrafter"/>
</dbReference>
<proteinExistence type="predicted"/>
<evidence type="ECO:0000313" key="3">
    <source>
        <dbReference type="Proteomes" id="UP000593575"/>
    </source>
</evidence>
<dbReference type="Proteomes" id="UP000593575">
    <property type="component" value="Unassembled WGS sequence"/>
</dbReference>
<organism evidence="2 3">
    <name type="scientific">Gossypium armourianum</name>
    <dbReference type="NCBI Taxonomy" id="34283"/>
    <lineage>
        <taxon>Eukaryota</taxon>
        <taxon>Viridiplantae</taxon>
        <taxon>Streptophyta</taxon>
        <taxon>Embryophyta</taxon>
        <taxon>Tracheophyta</taxon>
        <taxon>Spermatophyta</taxon>
        <taxon>Magnoliopsida</taxon>
        <taxon>eudicotyledons</taxon>
        <taxon>Gunneridae</taxon>
        <taxon>Pentapetalae</taxon>
        <taxon>rosids</taxon>
        <taxon>malvids</taxon>
        <taxon>Malvales</taxon>
        <taxon>Malvaceae</taxon>
        <taxon>Malvoideae</taxon>
        <taxon>Gossypium</taxon>
    </lineage>
</organism>
<dbReference type="EMBL" id="JABFAE010000012">
    <property type="protein sequence ID" value="MBA0842564.1"/>
    <property type="molecule type" value="Genomic_DNA"/>
</dbReference>
<dbReference type="GO" id="GO:0005886">
    <property type="term" value="C:plasma membrane"/>
    <property type="evidence" value="ECO:0007669"/>
    <property type="project" value="TreeGrafter"/>
</dbReference>
<evidence type="ECO:0000256" key="1">
    <source>
        <dbReference type="SAM" id="Phobius"/>
    </source>
</evidence>
<keyword evidence="1" id="KW-0812">Transmembrane</keyword>
<sequence>FLVIVFGILVIIALLEFTSFKFIDILTSLLVFIPTGWGLISIAQVLRLFLQSTRHWESVVYVARLYDILFGVIVMAFVACLSWMPGFQSI</sequence>
<comment type="caution">
    <text evidence="2">The sequence shown here is derived from an EMBL/GenBank/DDBJ whole genome shotgun (WGS) entry which is preliminary data.</text>
</comment>
<accession>A0A7J9K828</accession>
<dbReference type="AlphaFoldDB" id="A0A7J9K828"/>
<keyword evidence="3" id="KW-1185">Reference proteome</keyword>